<dbReference type="EMBL" id="AHHD01000006">
    <property type="protein sequence ID" value="EKG22585.1"/>
    <property type="molecule type" value="Genomic_DNA"/>
</dbReference>
<sequence length="95" mass="10215">MAGTVIITGSAGSLGLALAELVINRAEPLTPIFTVRSQKAANAQPLKALVEAKKQKTAETRELDLSNLDAVRAFARDINERVSANQLPLPYGRWS</sequence>
<dbReference type="OrthoDB" id="191139at2759"/>
<proteinExistence type="predicted"/>
<accession>K2T103</accession>
<dbReference type="InParanoid" id="K2T103"/>
<evidence type="ECO:0000313" key="3">
    <source>
        <dbReference type="Proteomes" id="UP000007129"/>
    </source>
</evidence>
<organism evidence="2 3">
    <name type="scientific">Macrophomina phaseolina (strain MS6)</name>
    <name type="common">Charcoal rot fungus</name>
    <dbReference type="NCBI Taxonomy" id="1126212"/>
    <lineage>
        <taxon>Eukaryota</taxon>
        <taxon>Fungi</taxon>
        <taxon>Dikarya</taxon>
        <taxon>Ascomycota</taxon>
        <taxon>Pezizomycotina</taxon>
        <taxon>Dothideomycetes</taxon>
        <taxon>Dothideomycetes incertae sedis</taxon>
        <taxon>Botryosphaeriales</taxon>
        <taxon>Botryosphaeriaceae</taxon>
        <taxon>Macrophomina</taxon>
    </lineage>
</organism>
<dbReference type="AlphaFoldDB" id="K2T103"/>
<dbReference type="Proteomes" id="UP000007129">
    <property type="component" value="Unassembled WGS sequence"/>
</dbReference>
<dbReference type="InterPro" id="IPR036291">
    <property type="entry name" value="NAD(P)-bd_dom_sf"/>
</dbReference>
<dbReference type="VEuPathDB" id="FungiDB:MPH_00053"/>
<reference evidence="2 3" key="1">
    <citation type="journal article" date="2012" name="BMC Genomics">
        <title>Tools to kill: Genome of one of the most destructive plant pathogenic fungi Macrophomina phaseolina.</title>
        <authorList>
            <person name="Islam M.S."/>
            <person name="Haque M.S."/>
            <person name="Islam M.M."/>
            <person name="Emdad E.M."/>
            <person name="Halim A."/>
            <person name="Hossen Q.M.M."/>
            <person name="Hossain M.Z."/>
            <person name="Ahmed B."/>
            <person name="Rahim S."/>
            <person name="Rahman M.S."/>
            <person name="Alam M.M."/>
            <person name="Hou S."/>
            <person name="Wan X."/>
            <person name="Saito J.A."/>
            <person name="Alam M."/>
        </authorList>
    </citation>
    <scope>NUCLEOTIDE SEQUENCE [LARGE SCALE GENOMIC DNA]</scope>
    <source>
        <strain evidence="2 3">MS6</strain>
    </source>
</reference>
<gene>
    <name evidence="2" type="ORF">MPH_00053</name>
</gene>
<dbReference type="SUPFAM" id="SSF51735">
    <property type="entry name" value="NAD(P)-binding Rossmann-fold domains"/>
    <property type="match status" value="1"/>
</dbReference>
<evidence type="ECO:0000313" key="2">
    <source>
        <dbReference type="EMBL" id="EKG22585.1"/>
    </source>
</evidence>
<dbReference type="InterPro" id="IPR013968">
    <property type="entry name" value="PKS_KR"/>
</dbReference>
<dbReference type="Gene3D" id="3.40.50.720">
    <property type="entry name" value="NAD(P)-binding Rossmann-like Domain"/>
    <property type="match status" value="1"/>
</dbReference>
<dbReference type="Pfam" id="PF08659">
    <property type="entry name" value="KR"/>
    <property type="match status" value="1"/>
</dbReference>
<protein>
    <submittedName>
        <fullName evidence="2">Short-chain dehydrogenase/reductase SDR</fullName>
    </submittedName>
</protein>
<comment type="caution">
    <text evidence="2">The sequence shown here is derived from an EMBL/GenBank/DDBJ whole genome shotgun (WGS) entry which is preliminary data.</text>
</comment>
<evidence type="ECO:0000259" key="1">
    <source>
        <dbReference type="Pfam" id="PF08659"/>
    </source>
</evidence>
<name>K2T103_MACPH</name>
<dbReference type="HOGENOM" id="CLU_2373174_0_0_1"/>
<feature type="domain" description="Ketoreductase (KR)" evidence="1">
    <location>
        <begin position="3"/>
        <end position="81"/>
    </location>
</feature>